<gene>
    <name evidence="2" type="ORF">AVDCRST_MAG36-2078</name>
</gene>
<feature type="non-terminal residue" evidence="2">
    <location>
        <position position="114"/>
    </location>
</feature>
<feature type="non-terminal residue" evidence="2">
    <location>
        <position position="1"/>
    </location>
</feature>
<organism evidence="2">
    <name type="scientific">uncultured Nocardioidaceae bacterium</name>
    <dbReference type="NCBI Taxonomy" id="253824"/>
    <lineage>
        <taxon>Bacteria</taxon>
        <taxon>Bacillati</taxon>
        <taxon>Actinomycetota</taxon>
        <taxon>Actinomycetes</taxon>
        <taxon>Propionibacteriales</taxon>
        <taxon>Nocardioidaceae</taxon>
        <taxon>environmental samples</taxon>
    </lineage>
</organism>
<dbReference type="EMBL" id="CADCUH010000138">
    <property type="protein sequence ID" value="CAA9352685.1"/>
    <property type="molecule type" value="Genomic_DNA"/>
</dbReference>
<protein>
    <submittedName>
        <fullName evidence="2">Uncharacterized protein</fullName>
    </submittedName>
</protein>
<accession>A0A6J4M883</accession>
<evidence type="ECO:0000256" key="1">
    <source>
        <dbReference type="SAM" id="MobiDB-lite"/>
    </source>
</evidence>
<reference evidence="2" key="1">
    <citation type="submission" date="2020-02" db="EMBL/GenBank/DDBJ databases">
        <authorList>
            <person name="Meier V. D."/>
        </authorList>
    </citation>
    <scope>NUCLEOTIDE SEQUENCE</scope>
    <source>
        <strain evidence="2">AVDCRST_MAG36</strain>
    </source>
</reference>
<name>A0A6J4M883_9ACTN</name>
<dbReference type="AlphaFoldDB" id="A0A6J4M883"/>
<evidence type="ECO:0000313" key="2">
    <source>
        <dbReference type="EMBL" id="CAA9352685.1"/>
    </source>
</evidence>
<feature type="region of interest" description="Disordered" evidence="1">
    <location>
        <begin position="1"/>
        <end position="38"/>
    </location>
</feature>
<proteinExistence type="predicted"/>
<sequence>GQRQRRRRPEHLLRPARGGRARGAHRPSGTGAALRAGPRRARLRAAVVEVRRRQGAGGPREVRDVLDALLPGAQRAHRPSRGAGPRPAARAAAAAAAGDPAARPLGPPARVRGL</sequence>
<feature type="compositionally biased region" description="Low complexity" evidence="1">
    <location>
        <begin position="81"/>
        <end position="114"/>
    </location>
</feature>
<feature type="region of interest" description="Disordered" evidence="1">
    <location>
        <begin position="72"/>
        <end position="114"/>
    </location>
</feature>